<evidence type="ECO:0000313" key="3">
    <source>
        <dbReference type="Proteomes" id="UP001221763"/>
    </source>
</evidence>
<proteinExistence type="predicted"/>
<keyword evidence="1" id="KW-1133">Transmembrane helix</keyword>
<dbReference type="Proteomes" id="UP001221763">
    <property type="component" value="Unassembled WGS sequence"/>
</dbReference>
<organism evidence="2 3">
    <name type="scientific">Columbia Basin potato purple top phytoplasma</name>
    <dbReference type="NCBI Taxonomy" id="307134"/>
    <lineage>
        <taxon>Bacteria</taxon>
        <taxon>Bacillati</taxon>
        <taxon>Mycoplasmatota</taxon>
        <taxon>Mollicutes</taxon>
        <taxon>Acholeplasmatales</taxon>
        <taxon>Acholeplasmataceae</taxon>
        <taxon>Candidatus Phytoplasma</taxon>
        <taxon>16SrVI (Clover proliferation group)</taxon>
    </lineage>
</organism>
<dbReference type="EMBL" id="JANHJP010000006">
    <property type="protein sequence ID" value="MDC9032154.1"/>
    <property type="molecule type" value="Genomic_DNA"/>
</dbReference>
<gene>
    <name evidence="2" type="ORF">M8044_000376</name>
</gene>
<keyword evidence="1" id="KW-0812">Transmembrane</keyword>
<comment type="caution">
    <text evidence="2">The sequence shown here is derived from an EMBL/GenBank/DDBJ whole genome shotgun (WGS) entry which is preliminary data.</text>
</comment>
<sequence length="62" mass="7487">MKKKNNYKNKQKSIKKSNSSNLLKNKVSLLSKLFLIILISIFLCPFLFGLFKFIEYIYRIYY</sequence>
<evidence type="ECO:0000256" key="1">
    <source>
        <dbReference type="SAM" id="Phobius"/>
    </source>
</evidence>
<accession>A0ABT5L974</accession>
<reference evidence="2 3" key="1">
    <citation type="journal article" date="2023" name="Plant">
        <title>Draft Genome Sequence Resource of CBPPT1, a 'Candidatus Phytoplasma trifolii'-Related Strain Associated with Potato Purple Top Disease in the Columbia Basin, U.S.A.</title>
        <authorList>
            <person name="Wei W."/>
            <person name="Shao J."/>
            <person name="Bottner-Parker K.D."/>
            <person name="Zhao Y."/>
        </authorList>
    </citation>
    <scope>NUCLEOTIDE SEQUENCE [LARGE SCALE GENOMIC DNA]</scope>
    <source>
        <strain evidence="2 3">CBPPT1</strain>
    </source>
</reference>
<keyword evidence="1" id="KW-0472">Membrane</keyword>
<protein>
    <submittedName>
        <fullName evidence="2">Uncharacterized protein</fullName>
    </submittedName>
</protein>
<feature type="transmembrane region" description="Helical" evidence="1">
    <location>
        <begin position="33"/>
        <end position="54"/>
    </location>
</feature>
<evidence type="ECO:0000313" key="2">
    <source>
        <dbReference type="EMBL" id="MDC9032154.1"/>
    </source>
</evidence>
<keyword evidence="3" id="KW-1185">Reference proteome</keyword>
<name>A0ABT5L974_9MOLU</name>